<protein>
    <recommendedName>
        <fullName evidence="7">Protein arginine methyltransferase NDUFAF7</fullName>
        <ecNumber evidence="7">2.1.1.320</ecNumber>
    </recommendedName>
</protein>
<dbReference type="STRING" id="200324.A0A2N5VV06"/>
<comment type="subcellular location">
    <subcellularLocation>
        <location evidence="1 7">Mitochondrion</location>
    </subcellularLocation>
</comment>
<gene>
    <name evidence="9" type="ORF">PCANC_03562</name>
</gene>
<sequence length="487" mass="54099">MPNSVSSESGESFGAVRHGRRRSRGPVGRAQHCALGAAAGSQPPLELAMKYSTRLIHRLSLSIGSRYPVSIAVQPPRRKHFSTSTCSRRSLAELTPGAEVSHQQNSLLSIINQQIRASGPISVPIWMKLCLHHPTLGYYSRTDRSNKADPFGKQGDFITSPEISQVFGELIAIWFISRWQAAGCPRQARIVELGPGRGSLMSDIVRTFKSIKAFNHVDFSIHLVENSLFMRELQEQKLFSFDNLQGKISWFDRIDQVGKVDDQWTMVIAHEFFDALPVHIFQKTPMGFREVMVDINNADMSPSDKSLRFALSPGPTLASQMLISDEHQKLPFGAKVEISPSASQIAAQVAHLLKSDAGGTGLIIDYGDEHHFAHSLRGFHQHRVVDPLSQPGLTDITANVDFASLKRAMIANVQTYGPITQRQFLLSMGIEVRTNQLNQSSKLTEESSQRLISPLGMGEQYKFLGFENSPSHLPCTQTTKEIYPFPP</sequence>
<keyword evidence="3 7" id="KW-0489">Methyltransferase</keyword>
<dbReference type="OrthoDB" id="438553at2759"/>
<name>A0A2N5VV06_9BASI</name>
<dbReference type="GO" id="GO:0032981">
    <property type="term" value="P:mitochondrial respiratory chain complex I assembly"/>
    <property type="evidence" value="ECO:0007669"/>
    <property type="project" value="TreeGrafter"/>
</dbReference>
<keyword evidence="5 7" id="KW-0496">Mitochondrion</keyword>
<evidence type="ECO:0000256" key="6">
    <source>
        <dbReference type="ARBA" id="ARBA00048612"/>
    </source>
</evidence>
<evidence type="ECO:0000256" key="5">
    <source>
        <dbReference type="ARBA" id="ARBA00023128"/>
    </source>
</evidence>
<comment type="similarity">
    <text evidence="2 7">Belongs to the NDUFAF7 family.</text>
</comment>
<evidence type="ECO:0000256" key="7">
    <source>
        <dbReference type="RuleBase" id="RU364114"/>
    </source>
</evidence>
<dbReference type="GO" id="GO:0005739">
    <property type="term" value="C:mitochondrion"/>
    <property type="evidence" value="ECO:0007669"/>
    <property type="project" value="UniProtKB-SubCell"/>
</dbReference>
<comment type="catalytic activity">
    <reaction evidence="6 7">
        <text>L-arginyl-[protein] + 2 S-adenosyl-L-methionine = N(omega),N(omega)'-dimethyl-L-arginyl-[protein] + 2 S-adenosyl-L-homocysteine + 2 H(+)</text>
        <dbReference type="Rhea" id="RHEA:48108"/>
        <dbReference type="Rhea" id="RHEA-COMP:10532"/>
        <dbReference type="Rhea" id="RHEA-COMP:11992"/>
        <dbReference type="ChEBI" id="CHEBI:15378"/>
        <dbReference type="ChEBI" id="CHEBI:29965"/>
        <dbReference type="ChEBI" id="CHEBI:57856"/>
        <dbReference type="ChEBI" id="CHEBI:59789"/>
        <dbReference type="ChEBI" id="CHEBI:88221"/>
        <dbReference type="EC" id="2.1.1.320"/>
    </reaction>
</comment>
<keyword evidence="4 7" id="KW-0808">Transferase</keyword>
<feature type="compositionally biased region" description="Polar residues" evidence="8">
    <location>
        <begin position="1"/>
        <end position="10"/>
    </location>
</feature>
<dbReference type="Proteomes" id="UP000235388">
    <property type="component" value="Unassembled WGS sequence"/>
</dbReference>
<evidence type="ECO:0000313" key="10">
    <source>
        <dbReference type="Proteomes" id="UP000235388"/>
    </source>
</evidence>
<organism evidence="9 10">
    <name type="scientific">Puccinia coronata f. sp. avenae</name>
    <dbReference type="NCBI Taxonomy" id="200324"/>
    <lineage>
        <taxon>Eukaryota</taxon>
        <taxon>Fungi</taxon>
        <taxon>Dikarya</taxon>
        <taxon>Basidiomycota</taxon>
        <taxon>Pucciniomycotina</taxon>
        <taxon>Pucciniomycetes</taxon>
        <taxon>Pucciniales</taxon>
        <taxon>Pucciniaceae</taxon>
        <taxon>Puccinia</taxon>
    </lineage>
</organism>
<comment type="caution">
    <text evidence="9">The sequence shown here is derived from an EMBL/GenBank/DDBJ whole genome shotgun (WGS) entry which is preliminary data.</text>
</comment>
<comment type="function">
    <text evidence="7">Arginine methyltransferase involved in the assembly or stability of mitochondrial NADH:ubiquinone oxidoreductase complex (complex I).</text>
</comment>
<feature type="region of interest" description="Disordered" evidence="8">
    <location>
        <begin position="1"/>
        <end position="29"/>
    </location>
</feature>
<evidence type="ECO:0000256" key="3">
    <source>
        <dbReference type="ARBA" id="ARBA00022603"/>
    </source>
</evidence>
<evidence type="ECO:0000313" key="9">
    <source>
        <dbReference type="EMBL" id="PLW53835.1"/>
    </source>
</evidence>
<dbReference type="GO" id="GO:0032259">
    <property type="term" value="P:methylation"/>
    <property type="evidence" value="ECO:0007669"/>
    <property type="project" value="UniProtKB-KW"/>
</dbReference>
<reference evidence="9 10" key="1">
    <citation type="submission" date="2017-11" db="EMBL/GenBank/DDBJ databases">
        <title>De novo assembly and phasing of dikaryotic genomes from two isolates of Puccinia coronata f. sp. avenae, the causal agent of oat crown rust.</title>
        <authorList>
            <person name="Miller M.E."/>
            <person name="Zhang Y."/>
            <person name="Omidvar V."/>
            <person name="Sperschneider J."/>
            <person name="Schwessinger B."/>
            <person name="Raley C."/>
            <person name="Palmer J.M."/>
            <person name="Garnica D."/>
            <person name="Upadhyaya N."/>
            <person name="Rathjen J."/>
            <person name="Taylor J.M."/>
            <person name="Park R.F."/>
            <person name="Dodds P.N."/>
            <person name="Hirsch C.D."/>
            <person name="Kianian S.F."/>
            <person name="Figueroa M."/>
        </authorList>
    </citation>
    <scope>NUCLEOTIDE SEQUENCE [LARGE SCALE GENOMIC DNA]</scope>
    <source>
        <strain evidence="9">12NC29</strain>
    </source>
</reference>
<dbReference type="InterPro" id="IPR038375">
    <property type="entry name" value="NDUFAF7_sf"/>
</dbReference>
<accession>A0A2N5VV06</accession>
<dbReference type="EC" id="2.1.1.320" evidence="7"/>
<dbReference type="AlphaFoldDB" id="A0A2N5VV06"/>
<dbReference type="EMBL" id="PGCJ01000056">
    <property type="protein sequence ID" value="PLW53835.1"/>
    <property type="molecule type" value="Genomic_DNA"/>
</dbReference>
<dbReference type="PANTHER" id="PTHR12049:SF7">
    <property type="entry name" value="PROTEIN ARGININE METHYLTRANSFERASE NDUFAF7, MITOCHONDRIAL"/>
    <property type="match status" value="1"/>
</dbReference>
<evidence type="ECO:0000256" key="8">
    <source>
        <dbReference type="SAM" id="MobiDB-lite"/>
    </source>
</evidence>
<proteinExistence type="inferred from homology"/>
<dbReference type="InterPro" id="IPR029063">
    <property type="entry name" value="SAM-dependent_MTases_sf"/>
</dbReference>
<evidence type="ECO:0000256" key="4">
    <source>
        <dbReference type="ARBA" id="ARBA00022679"/>
    </source>
</evidence>
<dbReference type="GO" id="GO:0035243">
    <property type="term" value="F:protein-arginine omega-N symmetric methyltransferase activity"/>
    <property type="evidence" value="ECO:0007669"/>
    <property type="project" value="UniProtKB-EC"/>
</dbReference>
<evidence type="ECO:0000256" key="2">
    <source>
        <dbReference type="ARBA" id="ARBA00005891"/>
    </source>
</evidence>
<dbReference type="FunFam" id="3.40.50.12710:FF:000008">
    <property type="entry name" value="Protein arginine methyltransferase NDUFAF7"/>
    <property type="match status" value="1"/>
</dbReference>
<dbReference type="Pfam" id="PF02636">
    <property type="entry name" value="Methyltransf_28"/>
    <property type="match status" value="1"/>
</dbReference>
<dbReference type="InterPro" id="IPR003788">
    <property type="entry name" value="NDUFAF7"/>
</dbReference>
<keyword evidence="10" id="KW-1185">Reference proteome</keyword>
<dbReference type="PANTHER" id="PTHR12049">
    <property type="entry name" value="PROTEIN ARGININE METHYLTRANSFERASE NDUFAF7, MITOCHONDRIAL"/>
    <property type="match status" value="1"/>
</dbReference>
<evidence type="ECO:0000256" key="1">
    <source>
        <dbReference type="ARBA" id="ARBA00004173"/>
    </source>
</evidence>
<dbReference type="Gene3D" id="3.40.50.12710">
    <property type="match status" value="1"/>
</dbReference>
<dbReference type="SUPFAM" id="SSF53335">
    <property type="entry name" value="S-adenosyl-L-methionine-dependent methyltransferases"/>
    <property type="match status" value="1"/>
</dbReference>